<dbReference type="InterPro" id="IPR029058">
    <property type="entry name" value="AB_hydrolase_fold"/>
</dbReference>
<keyword evidence="2 5" id="KW-0732">Signal</keyword>
<dbReference type="EMBL" id="PDJC01000001">
    <property type="protein sequence ID" value="PFG17746.1"/>
    <property type="molecule type" value="Genomic_DNA"/>
</dbReference>
<dbReference type="RefSeq" id="WP_098461149.1">
    <property type="nucleotide sequence ID" value="NZ_PDJC01000001.1"/>
</dbReference>
<evidence type="ECO:0000313" key="7">
    <source>
        <dbReference type="EMBL" id="PFG17746.1"/>
    </source>
</evidence>
<evidence type="ECO:0000256" key="5">
    <source>
        <dbReference type="SAM" id="SignalP"/>
    </source>
</evidence>
<name>A0A2A9CUD8_9ACTN</name>
<dbReference type="OrthoDB" id="3930934at2"/>
<organism evidence="7 8">
    <name type="scientific">Propionicimonas paludicola</name>
    <dbReference type="NCBI Taxonomy" id="185243"/>
    <lineage>
        <taxon>Bacteria</taxon>
        <taxon>Bacillati</taxon>
        <taxon>Actinomycetota</taxon>
        <taxon>Actinomycetes</taxon>
        <taxon>Propionibacteriales</taxon>
        <taxon>Nocardioidaceae</taxon>
        <taxon>Propionicimonas</taxon>
    </lineage>
</organism>
<keyword evidence="8" id="KW-1185">Reference proteome</keyword>
<comment type="caution">
    <text evidence="7">The sequence shown here is derived from an EMBL/GenBank/DDBJ whole genome shotgun (WGS) entry which is preliminary data.</text>
</comment>
<dbReference type="GO" id="GO:0016787">
    <property type="term" value="F:hydrolase activity"/>
    <property type="evidence" value="ECO:0007669"/>
    <property type="project" value="UniProtKB-KW"/>
</dbReference>
<dbReference type="InterPro" id="IPR051601">
    <property type="entry name" value="Serine_prot/Carboxylest_S33"/>
</dbReference>
<feature type="region of interest" description="Disordered" evidence="4">
    <location>
        <begin position="22"/>
        <end position="52"/>
    </location>
</feature>
<evidence type="ECO:0000256" key="1">
    <source>
        <dbReference type="ARBA" id="ARBA00010088"/>
    </source>
</evidence>
<evidence type="ECO:0000256" key="2">
    <source>
        <dbReference type="ARBA" id="ARBA00022729"/>
    </source>
</evidence>
<feature type="chain" id="PRO_5038880884" evidence="5">
    <location>
        <begin position="24"/>
        <end position="535"/>
    </location>
</feature>
<dbReference type="Gene3D" id="3.40.50.1820">
    <property type="entry name" value="alpha/beta hydrolase"/>
    <property type="match status" value="1"/>
</dbReference>
<dbReference type="Proteomes" id="UP000226079">
    <property type="component" value="Unassembled WGS sequence"/>
</dbReference>
<gene>
    <name evidence="7" type="ORF">ATK74_2320</name>
</gene>
<evidence type="ECO:0000256" key="4">
    <source>
        <dbReference type="SAM" id="MobiDB-lite"/>
    </source>
</evidence>
<evidence type="ECO:0000259" key="6">
    <source>
        <dbReference type="Pfam" id="PF08386"/>
    </source>
</evidence>
<keyword evidence="3 7" id="KW-0378">Hydrolase</keyword>
<comment type="similarity">
    <text evidence="1">Belongs to the peptidase S33 family.</text>
</comment>
<proteinExistence type="inferred from homology"/>
<dbReference type="PROSITE" id="PS51257">
    <property type="entry name" value="PROKAR_LIPOPROTEIN"/>
    <property type="match status" value="1"/>
</dbReference>
<evidence type="ECO:0000313" key="8">
    <source>
        <dbReference type="Proteomes" id="UP000226079"/>
    </source>
</evidence>
<accession>A0A2A9CUD8</accession>
<sequence length="535" mass="55876">MRGKRILGLLAAASLLVSGCTAAQVGPSPSSPPSDPTPSSASPSPTSTTVGDLVLATRPSPMVDRLTLPPVHPTVAGVAASLGPDLDGYLSQRLSWTDCEQGTQCASVRAPLDYADPSRAAVTLALRRKPATATPKLGTLFINPGGPGASGTELVTSFASKGLEGYDIIGWDPRGTGSSTPVRCLSDADTDTFIQLDQSPDDPSERAALLAGVEAFNKGCWQRNGDLLAHIGTVDTVRDLDLLRRLLGQPKLNFVGYSYGTQIGAYYAELFPENTGRLVLDAAVNITDDESIPQAEGFDLALTHYATWCAARSCPLGGSEAAVKSAITRLWDRLDSSPVKAGDRMLTQSLAVTGVAAMLYGGAEAWPSIALLVKSADAGDGRGLLAAADLLNGRNEDGSYDPMVYAFPAIGCRDSTDDGVVDADADWVTDQRKAPVFGKYLGPSYTCPLWPVRADVQLHPTGAGAAPLLVIGALGDNATPYRYAEWMAKQLKSATLITYTGEGHGTFGGKSTCVDQAVIAYLTRGVVPAAGLRCS</sequence>
<dbReference type="AlphaFoldDB" id="A0A2A9CUD8"/>
<dbReference type="InterPro" id="IPR013595">
    <property type="entry name" value="Pept_S33_TAP-like_C"/>
</dbReference>
<evidence type="ECO:0000256" key="3">
    <source>
        <dbReference type="ARBA" id="ARBA00022801"/>
    </source>
</evidence>
<dbReference type="SUPFAM" id="SSF53474">
    <property type="entry name" value="alpha/beta-Hydrolases"/>
    <property type="match status" value="1"/>
</dbReference>
<feature type="signal peptide" evidence="5">
    <location>
        <begin position="1"/>
        <end position="23"/>
    </location>
</feature>
<reference evidence="7 8" key="1">
    <citation type="submission" date="2017-10" db="EMBL/GenBank/DDBJ databases">
        <title>Sequencing the genomes of 1000 actinobacteria strains.</title>
        <authorList>
            <person name="Klenk H.-P."/>
        </authorList>
    </citation>
    <scope>NUCLEOTIDE SEQUENCE [LARGE SCALE GENOMIC DNA]</scope>
    <source>
        <strain evidence="7 8">DSM 15597</strain>
    </source>
</reference>
<protein>
    <submittedName>
        <fullName evidence="7">Alpha/beta hydrolase family protein</fullName>
    </submittedName>
</protein>
<feature type="compositionally biased region" description="Low complexity" evidence="4">
    <location>
        <begin position="37"/>
        <end position="49"/>
    </location>
</feature>
<dbReference type="PANTHER" id="PTHR43248:SF29">
    <property type="entry name" value="TRIPEPTIDYL AMINOPEPTIDASE"/>
    <property type="match status" value="1"/>
</dbReference>
<feature type="domain" description="Peptidase S33 tripeptidyl aminopeptidase-like C-terminal" evidence="6">
    <location>
        <begin position="434"/>
        <end position="534"/>
    </location>
</feature>
<dbReference type="PANTHER" id="PTHR43248">
    <property type="entry name" value="2-SUCCINYL-6-HYDROXY-2,4-CYCLOHEXADIENE-1-CARBOXYLATE SYNTHASE"/>
    <property type="match status" value="1"/>
</dbReference>
<dbReference type="Pfam" id="PF08386">
    <property type="entry name" value="Abhydrolase_4"/>
    <property type="match status" value="1"/>
</dbReference>